<evidence type="ECO:0000313" key="2">
    <source>
        <dbReference type="EMBL" id="EQD78216.1"/>
    </source>
</evidence>
<reference evidence="2" key="1">
    <citation type="submission" date="2013-08" db="EMBL/GenBank/DDBJ databases">
        <authorList>
            <person name="Mendez C."/>
            <person name="Richter M."/>
            <person name="Ferrer M."/>
            <person name="Sanchez J."/>
        </authorList>
    </citation>
    <scope>NUCLEOTIDE SEQUENCE</scope>
</reference>
<reference evidence="2" key="2">
    <citation type="journal article" date="2014" name="ISME J.">
        <title>Microbial stratification in low pH oxic and suboxic macroscopic growths along an acid mine drainage.</title>
        <authorList>
            <person name="Mendez-Garcia C."/>
            <person name="Mesa V."/>
            <person name="Sprenger R.R."/>
            <person name="Richter M."/>
            <person name="Diez M.S."/>
            <person name="Solano J."/>
            <person name="Bargiela R."/>
            <person name="Golyshina O.V."/>
            <person name="Manteca A."/>
            <person name="Ramos J.L."/>
            <person name="Gallego J.R."/>
            <person name="Llorente I."/>
            <person name="Martins Dos Santos V.A."/>
            <person name="Jensen O.N."/>
            <person name="Pelaez A.I."/>
            <person name="Sanchez J."/>
            <person name="Ferrer M."/>
        </authorList>
    </citation>
    <scope>NUCLEOTIDE SEQUENCE</scope>
</reference>
<comment type="caution">
    <text evidence="2">The sequence shown here is derived from an EMBL/GenBank/DDBJ whole genome shotgun (WGS) entry which is preliminary data.</text>
</comment>
<dbReference type="AlphaFoldDB" id="T1BYG2"/>
<feature type="non-terminal residue" evidence="2">
    <location>
        <position position="88"/>
    </location>
</feature>
<feature type="non-terminal residue" evidence="2">
    <location>
        <position position="1"/>
    </location>
</feature>
<name>T1BYG2_9ZZZZ</name>
<protein>
    <submittedName>
        <fullName evidence="2">Transposase (Probable), IS891/IS1136/IS1341 domain protein</fullName>
    </submittedName>
</protein>
<evidence type="ECO:0000256" key="1">
    <source>
        <dbReference type="SAM" id="MobiDB-lite"/>
    </source>
</evidence>
<proteinExistence type="predicted"/>
<feature type="region of interest" description="Disordered" evidence="1">
    <location>
        <begin position="39"/>
        <end position="88"/>
    </location>
</feature>
<gene>
    <name evidence="2" type="ORF">B1B_00844</name>
</gene>
<feature type="compositionally biased region" description="Polar residues" evidence="1">
    <location>
        <begin position="53"/>
        <end position="68"/>
    </location>
</feature>
<accession>T1BYG2</accession>
<sequence length="88" mass="9588">AQSFEYTKNVRKDVIHKATHAIVRDPARSLFVVEDLKIQNMTKAPKPKKATQDGPSKTEQEPSPVSTERSCHPAGACSSSSCPIRPNG</sequence>
<dbReference type="EMBL" id="AUZY01000620">
    <property type="protein sequence ID" value="EQD78216.1"/>
    <property type="molecule type" value="Genomic_DNA"/>
</dbReference>
<organism evidence="2">
    <name type="scientific">mine drainage metagenome</name>
    <dbReference type="NCBI Taxonomy" id="410659"/>
    <lineage>
        <taxon>unclassified sequences</taxon>
        <taxon>metagenomes</taxon>
        <taxon>ecological metagenomes</taxon>
    </lineage>
</organism>